<protein>
    <submittedName>
        <fullName evidence="1">Uncharacterized protein</fullName>
    </submittedName>
</protein>
<comment type="caution">
    <text evidence="1">The sequence shown here is derived from an EMBL/GenBank/DDBJ whole genome shotgun (WGS) entry which is preliminary data.</text>
</comment>
<dbReference type="OrthoDB" id="10055769at2759"/>
<sequence length="181" mass="20006">MTLRHCWNTMAVGAQVTDQVKEDQLLQLWETIFTRSKVQELILKGLTPELMACAQGFRSIKKGQDLFDAKFTYQPDPYSGCPPSFETQSKTSKNINWIPKAHWVVDGSTWTSLGVTAPMDTANAFIKHFVVCSGKIGWKKQYKEGATGVALAMLVGKTGAPRHKGGLQVGWLSILAMNRCG</sequence>
<dbReference type="HOGENOM" id="CLU_1489959_0_0_1"/>
<keyword evidence="2" id="KW-1185">Reference proteome</keyword>
<accession>L8WRA4</accession>
<dbReference type="InterPro" id="IPR029062">
    <property type="entry name" value="Class_I_gatase-like"/>
</dbReference>
<evidence type="ECO:0000313" key="2">
    <source>
        <dbReference type="Proteomes" id="UP000011668"/>
    </source>
</evidence>
<dbReference type="Gene3D" id="3.40.50.880">
    <property type="match status" value="1"/>
</dbReference>
<gene>
    <name evidence="1" type="ORF">AG1IA_07076</name>
</gene>
<proteinExistence type="predicted"/>
<reference evidence="1 2" key="1">
    <citation type="journal article" date="2013" name="Nat. Commun.">
        <title>The evolution and pathogenic mechanisms of the rice sheath blight pathogen.</title>
        <authorList>
            <person name="Zheng A."/>
            <person name="Lin R."/>
            <person name="Xu L."/>
            <person name="Qin P."/>
            <person name="Tang C."/>
            <person name="Ai P."/>
            <person name="Zhang D."/>
            <person name="Liu Y."/>
            <person name="Sun Z."/>
            <person name="Feng H."/>
            <person name="Wang Y."/>
            <person name="Chen Y."/>
            <person name="Liang X."/>
            <person name="Fu R."/>
            <person name="Li Q."/>
            <person name="Zhang J."/>
            <person name="Yu X."/>
            <person name="Xie Z."/>
            <person name="Ding L."/>
            <person name="Guan P."/>
            <person name="Tang J."/>
            <person name="Liang Y."/>
            <person name="Wang S."/>
            <person name="Deng Q."/>
            <person name="Li S."/>
            <person name="Zhu J."/>
            <person name="Wang L."/>
            <person name="Liu H."/>
            <person name="Li P."/>
        </authorList>
    </citation>
    <scope>NUCLEOTIDE SEQUENCE [LARGE SCALE GENOMIC DNA]</scope>
    <source>
        <strain evidence="2">AG-1 IA</strain>
    </source>
</reference>
<dbReference type="EMBL" id="AFRT01002002">
    <property type="protein sequence ID" value="ELU38894.1"/>
    <property type="molecule type" value="Genomic_DNA"/>
</dbReference>
<dbReference type="Proteomes" id="UP000011668">
    <property type="component" value="Unassembled WGS sequence"/>
</dbReference>
<organism evidence="1 2">
    <name type="scientific">Thanatephorus cucumeris (strain AG1-IA)</name>
    <name type="common">Rice sheath blight fungus</name>
    <name type="synonym">Rhizoctonia solani</name>
    <dbReference type="NCBI Taxonomy" id="983506"/>
    <lineage>
        <taxon>Eukaryota</taxon>
        <taxon>Fungi</taxon>
        <taxon>Dikarya</taxon>
        <taxon>Basidiomycota</taxon>
        <taxon>Agaricomycotina</taxon>
        <taxon>Agaricomycetes</taxon>
        <taxon>Cantharellales</taxon>
        <taxon>Ceratobasidiaceae</taxon>
        <taxon>Rhizoctonia</taxon>
        <taxon>Rhizoctonia solani AG-1</taxon>
    </lineage>
</organism>
<dbReference type="AlphaFoldDB" id="L8WRA4"/>
<name>L8WRA4_THACA</name>
<evidence type="ECO:0000313" key="1">
    <source>
        <dbReference type="EMBL" id="ELU38894.1"/>
    </source>
</evidence>
<dbReference type="STRING" id="983506.L8WRA4"/>